<proteinExistence type="inferred from homology"/>
<comment type="catalytic activity">
    <reaction evidence="1">
        <text>Hydrolysis of Pro-|-Xaa &gt;&gt; Ala-|-Xaa in oligopeptides.</text>
        <dbReference type="EC" id="3.4.21.26"/>
    </reaction>
</comment>
<accession>A0A437J7Z0</accession>
<gene>
    <name evidence="10" type="ORF">ENE74_11865</name>
</gene>
<dbReference type="PANTHER" id="PTHR42881:SF2">
    <property type="entry name" value="PROLYL ENDOPEPTIDASE"/>
    <property type="match status" value="1"/>
</dbReference>
<dbReference type="OrthoDB" id="9801421at2"/>
<keyword evidence="11" id="KW-1185">Reference proteome</keyword>
<feature type="domain" description="Peptidase S9A N-terminal" evidence="9">
    <location>
        <begin position="47"/>
        <end position="456"/>
    </location>
</feature>
<protein>
    <recommendedName>
        <fullName evidence="3">prolyl oligopeptidase</fullName>
        <ecNumber evidence="3">3.4.21.26</ecNumber>
    </recommendedName>
</protein>
<evidence type="ECO:0000256" key="1">
    <source>
        <dbReference type="ARBA" id="ARBA00001070"/>
    </source>
</evidence>
<dbReference type="InterPro" id="IPR051167">
    <property type="entry name" value="Prolyl_oligopep/macrocyclase"/>
</dbReference>
<evidence type="ECO:0000259" key="8">
    <source>
        <dbReference type="Pfam" id="PF00326"/>
    </source>
</evidence>
<evidence type="ECO:0000256" key="5">
    <source>
        <dbReference type="ARBA" id="ARBA00022801"/>
    </source>
</evidence>
<dbReference type="InterPro" id="IPR023302">
    <property type="entry name" value="Pept_S9A_N"/>
</dbReference>
<dbReference type="Proteomes" id="UP000282977">
    <property type="component" value="Unassembled WGS sequence"/>
</dbReference>
<feature type="signal peptide" evidence="7">
    <location>
        <begin position="1"/>
        <end position="26"/>
    </location>
</feature>
<evidence type="ECO:0000256" key="2">
    <source>
        <dbReference type="ARBA" id="ARBA00005228"/>
    </source>
</evidence>
<dbReference type="SUPFAM" id="SSF50993">
    <property type="entry name" value="Peptidase/esterase 'gauge' domain"/>
    <property type="match status" value="1"/>
</dbReference>
<dbReference type="PANTHER" id="PTHR42881">
    <property type="entry name" value="PROLYL ENDOPEPTIDASE"/>
    <property type="match status" value="1"/>
</dbReference>
<evidence type="ECO:0000256" key="6">
    <source>
        <dbReference type="ARBA" id="ARBA00022825"/>
    </source>
</evidence>
<dbReference type="GO" id="GO:0005829">
    <property type="term" value="C:cytosol"/>
    <property type="evidence" value="ECO:0007669"/>
    <property type="project" value="TreeGrafter"/>
</dbReference>
<dbReference type="GO" id="GO:0006508">
    <property type="term" value="P:proteolysis"/>
    <property type="evidence" value="ECO:0007669"/>
    <property type="project" value="UniProtKB-KW"/>
</dbReference>
<dbReference type="InterPro" id="IPR029058">
    <property type="entry name" value="AB_hydrolase_fold"/>
</dbReference>
<comment type="caution">
    <text evidence="10">The sequence shown here is derived from an EMBL/GenBank/DDBJ whole genome shotgun (WGS) entry which is preliminary data.</text>
</comment>
<dbReference type="Pfam" id="PF00326">
    <property type="entry name" value="Peptidase_S9"/>
    <property type="match status" value="1"/>
</dbReference>
<feature type="chain" id="PRO_5019222651" description="prolyl oligopeptidase" evidence="7">
    <location>
        <begin position="27"/>
        <end position="736"/>
    </location>
</feature>
<dbReference type="FunFam" id="3.40.50.1820:FF:000005">
    <property type="entry name" value="Prolyl endopeptidase"/>
    <property type="match status" value="1"/>
</dbReference>
<dbReference type="InterPro" id="IPR002471">
    <property type="entry name" value="Pept_S9_AS"/>
</dbReference>
<evidence type="ECO:0000256" key="4">
    <source>
        <dbReference type="ARBA" id="ARBA00022670"/>
    </source>
</evidence>
<dbReference type="SUPFAM" id="SSF53474">
    <property type="entry name" value="alpha/beta-Hydrolases"/>
    <property type="match status" value="1"/>
</dbReference>
<reference evidence="10 11" key="1">
    <citation type="submission" date="2019-01" db="EMBL/GenBank/DDBJ databases">
        <authorList>
            <person name="Chen W.-M."/>
        </authorList>
    </citation>
    <scope>NUCLEOTIDE SEQUENCE [LARGE SCALE GENOMIC DNA]</scope>
    <source>
        <strain evidence="10 11">TLA-22</strain>
    </source>
</reference>
<dbReference type="Gene3D" id="3.40.50.1820">
    <property type="entry name" value="alpha/beta hydrolase"/>
    <property type="match status" value="1"/>
</dbReference>
<keyword evidence="5" id="KW-0378">Hydrolase</keyword>
<organism evidence="10 11">
    <name type="scientific">Sphingobium algorifonticola</name>
    <dbReference type="NCBI Taxonomy" id="2008318"/>
    <lineage>
        <taxon>Bacteria</taxon>
        <taxon>Pseudomonadati</taxon>
        <taxon>Pseudomonadota</taxon>
        <taxon>Alphaproteobacteria</taxon>
        <taxon>Sphingomonadales</taxon>
        <taxon>Sphingomonadaceae</taxon>
        <taxon>Sphingobium</taxon>
    </lineage>
</organism>
<keyword evidence="4" id="KW-0645">Protease</keyword>
<dbReference type="InterPro" id="IPR002470">
    <property type="entry name" value="Peptidase_S9A"/>
</dbReference>
<evidence type="ECO:0000313" key="11">
    <source>
        <dbReference type="Proteomes" id="UP000282977"/>
    </source>
</evidence>
<dbReference type="AlphaFoldDB" id="A0A437J7Z0"/>
<feature type="domain" description="Peptidase S9 prolyl oligopeptidase catalytic" evidence="8">
    <location>
        <begin position="514"/>
        <end position="728"/>
    </location>
</feature>
<keyword evidence="6" id="KW-0720">Serine protease</keyword>
<dbReference type="InterPro" id="IPR001375">
    <property type="entry name" value="Peptidase_S9_cat"/>
</dbReference>
<evidence type="ECO:0000259" key="9">
    <source>
        <dbReference type="Pfam" id="PF02897"/>
    </source>
</evidence>
<sequence length="736" mass="80955">MAKSFRNARVASVIVPVLFALSPALAEAPADKPDTATIMKEAQLSYPQTRRLDLVEDHFGVKILDPYRWLEADVREDAAVRDWVTAQNGVTQDYLASLPGRSILRKRMEKLYNYGRFSTPTKAGSRYFFAYNSGLQNQSPLFAREGLAGEQRMLIDPNALSKDNATALAEWKPSPDGRYLLYSVQDGGTDWRTLAVIDVESGKTLDDKVEWVKFSNLSWDGEGQGFFYSRFAAPQAGAAFQSLNENQQLYYHRVGTPQAQDRLVYATPDRPKLGHSGEVTDDGRWLVITSASGTDDRQEVTLVALGDGWRDAPIAPRTLIKGLNHSWRLIGARGDRLWFMTDKGASRQRLVTLDAANPRKAPVQVVAERKDTLAGGSLIGDRIILAYLADARTVAELVELDGRPVGDVPLPGVGTAAGFGGKSGDPETFFSFSGFTTPSTIYRYDTATGKTEVFAQPKLAFDPADYVTEQIFYRSKDGTQVPMFLIRRKDIVAAARPAPTLLYGYGGFNISMTPSFSPTRIAWLEQGGALAIANLRGGGEYGKAWHDAGRRENKQNVFDDFISAGEFLIANGITGRDQLAIEGRSNGGLLVGAVVNQRPDLFAAALPGVGVMDMLRFDRFTAGRYWVDDYGYPSKEKDFRLLYGYSPYHNITAGKDYPAILVTTADTDDRVVPGHSFKYAAALQATPIGDKPHLIRIETRAGHGSGKPTDKVIEEFSDMYAFIAHWTGLTVTDPDD</sequence>
<comment type="similarity">
    <text evidence="2">Belongs to the peptidase S9A family.</text>
</comment>
<dbReference type="RefSeq" id="WP_127691113.1">
    <property type="nucleotide sequence ID" value="NZ_RZUL01000003.1"/>
</dbReference>
<dbReference type="PRINTS" id="PR00862">
    <property type="entry name" value="PROLIGOPTASE"/>
</dbReference>
<evidence type="ECO:0000256" key="7">
    <source>
        <dbReference type="SAM" id="SignalP"/>
    </source>
</evidence>
<dbReference type="GO" id="GO:0004252">
    <property type="term" value="F:serine-type endopeptidase activity"/>
    <property type="evidence" value="ECO:0007669"/>
    <property type="project" value="UniProtKB-EC"/>
</dbReference>
<dbReference type="EMBL" id="RZUL01000003">
    <property type="protein sequence ID" value="RVT41124.1"/>
    <property type="molecule type" value="Genomic_DNA"/>
</dbReference>
<dbReference type="GO" id="GO:0070012">
    <property type="term" value="F:oligopeptidase activity"/>
    <property type="evidence" value="ECO:0007669"/>
    <property type="project" value="TreeGrafter"/>
</dbReference>
<dbReference type="PROSITE" id="PS00708">
    <property type="entry name" value="PRO_ENDOPEP_SER"/>
    <property type="match status" value="1"/>
</dbReference>
<dbReference type="Gene3D" id="2.130.10.120">
    <property type="entry name" value="Prolyl oligopeptidase, N-terminal domain"/>
    <property type="match status" value="1"/>
</dbReference>
<evidence type="ECO:0000256" key="3">
    <source>
        <dbReference type="ARBA" id="ARBA00011897"/>
    </source>
</evidence>
<keyword evidence="7" id="KW-0732">Signal</keyword>
<dbReference type="Pfam" id="PF02897">
    <property type="entry name" value="Peptidase_S9_N"/>
    <property type="match status" value="1"/>
</dbReference>
<dbReference type="EC" id="3.4.21.26" evidence="3"/>
<name>A0A437J7Z0_9SPHN</name>
<evidence type="ECO:0000313" key="10">
    <source>
        <dbReference type="EMBL" id="RVT41124.1"/>
    </source>
</evidence>